<proteinExistence type="predicted"/>
<dbReference type="RefSeq" id="WP_147394237.1">
    <property type="nucleotide sequence ID" value="NZ_RAXV01000059.1"/>
</dbReference>
<keyword evidence="3" id="KW-1185">Reference proteome</keyword>
<sequence>MWKTIIGMSIFAFSQSSFAIVEIYQNNNFYKANSNQSIEYDVDSKEIFIINNGVKKKLGLIADHGFYVSKINGQLNIIIDKSGNYPTTPYFYYINKNGKLIESKYDYKEIPESFSYHDGFECKYSEKNNVEINFTCSNPDISKNTKYSYTYKNGSINLIKLNDDKVGLKV</sequence>
<evidence type="ECO:0000256" key="1">
    <source>
        <dbReference type="SAM" id="SignalP"/>
    </source>
</evidence>
<name>A0A3A8E2B3_9GAMM</name>
<accession>A0A3A8E2B3</accession>
<feature type="non-terminal residue" evidence="2">
    <location>
        <position position="170"/>
    </location>
</feature>
<evidence type="ECO:0000313" key="3">
    <source>
        <dbReference type="Proteomes" id="UP000282388"/>
    </source>
</evidence>
<organism evidence="2 3">
    <name type="scientific">Acinetobacter tianfuensis</name>
    <dbReference type="NCBI Taxonomy" id="2419603"/>
    <lineage>
        <taxon>Bacteria</taxon>
        <taxon>Pseudomonadati</taxon>
        <taxon>Pseudomonadota</taxon>
        <taxon>Gammaproteobacteria</taxon>
        <taxon>Moraxellales</taxon>
        <taxon>Moraxellaceae</taxon>
        <taxon>Acinetobacter</taxon>
    </lineage>
</organism>
<keyword evidence="1" id="KW-0732">Signal</keyword>
<comment type="caution">
    <text evidence="2">The sequence shown here is derived from an EMBL/GenBank/DDBJ whole genome shotgun (WGS) entry which is preliminary data.</text>
</comment>
<gene>
    <name evidence="2" type="ORF">D7V32_16385</name>
</gene>
<evidence type="ECO:0000313" key="2">
    <source>
        <dbReference type="EMBL" id="RKG29137.1"/>
    </source>
</evidence>
<feature type="signal peptide" evidence="1">
    <location>
        <begin position="1"/>
        <end position="19"/>
    </location>
</feature>
<dbReference type="Proteomes" id="UP000282388">
    <property type="component" value="Unassembled WGS sequence"/>
</dbReference>
<protein>
    <recommendedName>
        <fullName evidence="4">DUF4595 domain-containing protein</fullName>
    </recommendedName>
</protein>
<dbReference type="EMBL" id="RAXV01000059">
    <property type="protein sequence ID" value="RKG29137.1"/>
    <property type="molecule type" value="Genomic_DNA"/>
</dbReference>
<feature type="chain" id="PRO_5017375730" description="DUF4595 domain-containing protein" evidence="1">
    <location>
        <begin position="20"/>
        <end position="170"/>
    </location>
</feature>
<dbReference type="OrthoDB" id="9929753at2"/>
<reference evidence="2 3" key="1">
    <citation type="submission" date="2018-09" db="EMBL/GenBank/DDBJ databases">
        <title>The draft genome of Acinetobacter spp. strains.</title>
        <authorList>
            <person name="Qin J."/>
            <person name="Feng Y."/>
            <person name="Zong Z."/>
        </authorList>
    </citation>
    <scope>NUCLEOTIDE SEQUENCE [LARGE SCALE GENOMIC DNA]</scope>
    <source>
        <strain evidence="2 3">WCHAc060012</strain>
    </source>
</reference>
<evidence type="ECO:0008006" key="4">
    <source>
        <dbReference type="Google" id="ProtNLM"/>
    </source>
</evidence>
<dbReference type="AlphaFoldDB" id="A0A3A8E2B3"/>